<proteinExistence type="predicted"/>
<evidence type="ECO:0000313" key="3">
    <source>
        <dbReference type="Proteomes" id="UP000799291"/>
    </source>
</evidence>
<accession>A0A6G1JGT2</accession>
<protein>
    <submittedName>
        <fullName evidence="2">Uncharacterized protein</fullName>
    </submittedName>
</protein>
<evidence type="ECO:0000256" key="1">
    <source>
        <dbReference type="SAM" id="MobiDB-lite"/>
    </source>
</evidence>
<feature type="region of interest" description="Disordered" evidence="1">
    <location>
        <begin position="396"/>
        <end position="417"/>
    </location>
</feature>
<evidence type="ECO:0000313" key="2">
    <source>
        <dbReference type="EMBL" id="KAF2689777.1"/>
    </source>
</evidence>
<keyword evidence="3" id="KW-1185">Reference proteome</keyword>
<organism evidence="2 3">
    <name type="scientific">Lentithecium fluviatile CBS 122367</name>
    <dbReference type="NCBI Taxonomy" id="1168545"/>
    <lineage>
        <taxon>Eukaryota</taxon>
        <taxon>Fungi</taxon>
        <taxon>Dikarya</taxon>
        <taxon>Ascomycota</taxon>
        <taxon>Pezizomycotina</taxon>
        <taxon>Dothideomycetes</taxon>
        <taxon>Pleosporomycetidae</taxon>
        <taxon>Pleosporales</taxon>
        <taxon>Massarineae</taxon>
        <taxon>Lentitheciaceae</taxon>
        <taxon>Lentithecium</taxon>
    </lineage>
</organism>
<reference evidence="2" key="1">
    <citation type="journal article" date="2020" name="Stud. Mycol.">
        <title>101 Dothideomycetes genomes: a test case for predicting lifestyles and emergence of pathogens.</title>
        <authorList>
            <person name="Haridas S."/>
            <person name="Albert R."/>
            <person name="Binder M."/>
            <person name="Bloem J."/>
            <person name="Labutti K."/>
            <person name="Salamov A."/>
            <person name="Andreopoulos B."/>
            <person name="Baker S."/>
            <person name="Barry K."/>
            <person name="Bills G."/>
            <person name="Bluhm B."/>
            <person name="Cannon C."/>
            <person name="Castanera R."/>
            <person name="Culley D."/>
            <person name="Daum C."/>
            <person name="Ezra D."/>
            <person name="Gonzalez J."/>
            <person name="Henrissat B."/>
            <person name="Kuo A."/>
            <person name="Liang C."/>
            <person name="Lipzen A."/>
            <person name="Lutzoni F."/>
            <person name="Magnuson J."/>
            <person name="Mondo S."/>
            <person name="Nolan M."/>
            <person name="Ohm R."/>
            <person name="Pangilinan J."/>
            <person name="Park H.-J."/>
            <person name="Ramirez L."/>
            <person name="Alfaro M."/>
            <person name="Sun H."/>
            <person name="Tritt A."/>
            <person name="Yoshinaga Y."/>
            <person name="Zwiers L.-H."/>
            <person name="Turgeon B."/>
            <person name="Goodwin S."/>
            <person name="Spatafora J."/>
            <person name="Crous P."/>
            <person name="Grigoriev I."/>
        </authorList>
    </citation>
    <scope>NUCLEOTIDE SEQUENCE</scope>
    <source>
        <strain evidence="2">CBS 122367</strain>
    </source>
</reference>
<gene>
    <name evidence="2" type="ORF">K458DRAFT_290769</name>
</gene>
<sequence>MTAVRAHIKAHSSSPHILLFNNLININQNGPLKCTPNVKQRFGPLESSFPLLGKKPSPFATFKKQPTVEELQDMLLTEIKRSSEDDEPSFVPPPFCGDEGIVMSGEDAATELVQNLGDPTFKSKGFIPNLECPVLDEMAAKTREKAAGYMEETPMMCSVFPCDTLIPLQHHNETMSYSTLLLGSILWMIWPPTERNLTLLHRAYDEFAIDPDEEKFNIANELTGGVVFVQTASEGLRVPPYCIMLGLATENSVLAKYSLLSATQFTAMLHKLPFLESWWKTEAHGKEKRADFALALLPRIKRILAGDFDPYPPAEFLLTGQKGGALFELVKGWEQVNSSIASLVDGETAKGIKEVWVDFLCKVVGRNCALCTGYLQDKRKEMLAHFQDVHWPKEKVGETSEPMEGVEMTGGDVTKSD</sequence>
<dbReference type="AlphaFoldDB" id="A0A6G1JGT2"/>
<dbReference type="EMBL" id="MU005572">
    <property type="protein sequence ID" value="KAF2689777.1"/>
    <property type="molecule type" value="Genomic_DNA"/>
</dbReference>
<dbReference type="OrthoDB" id="3790934at2759"/>
<name>A0A6G1JGT2_9PLEO</name>
<dbReference type="Proteomes" id="UP000799291">
    <property type="component" value="Unassembled WGS sequence"/>
</dbReference>